<dbReference type="GO" id="GO:0015031">
    <property type="term" value="P:protein transport"/>
    <property type="evidence" value="ECO:0007669"/>
    <property type="project" value="UniProtKB-KW"/>
</dbReference>
<evidence type="ECO:0000313" key="12">
    <source>
        <dbReference type="EMBL" id="WWD21068.1"/>
    </source>
</evidence>
<dbReference type="PANTHER" id="PTHR15495">
    <property type="entry name" value="NEGATIVE REGULATOR OF VESICLE FORMATION-RELATED"/>
    <property type="match status" value="1"/>
</dbReference>
<dbReference type="RefSeq" id="XP_065823759.1">
    <property type="nucleotide sequence ID" value="XM_065967687.1"/>
</dbReference>
<dbReference type="GeneID" id="43587567"/>
<reference evidence="12" key="1">
    <citation type="submission" date="2017-08" db="EMBL/GenBank/DDBJ databases">
        <authorList>
            <person name="Cuomo C."/>
            <person name="Billmyre B."/>
            <person name="Heitman J."/>
        </authorList>
    </citation>
    <scope>NUCLEOTIDE SEQUENCE</scope>
    <source>
        <strain evidence="12">CBS 12478</strain>
    </source>
</reference>
<dbReference type="Gene3D" id="3.40.50.1820">
    <property type="entry name" value="alpha/beta hydrolase"/>
    <property type="match status" value="1"/>
</dbReference>
<dbReference type="AlphaFoldDB" id="A0AAJ8MZ43"/>
<keyword evidence="13" id="KW-1185">Reference proteome</keyword>
<evidence type="ECO:0000256" key="9">
    <source>
        <dbReference type="ARBA" id="ARBA00023136"/>
    </source>
</evidence>
<comment type="subcellular location">
    <subcellularLocation>
        <location evidence="1">Endoplasmic reticulum membrane</location>
        <topology evidence="1">Multi-pass membrane protein</topology>
    </subcellularLocation>
</comment>
<dbReference type="GO" id="GO:0005789">
    <property type="term" value="C:endoplasmic reticulum membrane"/>
    <property type="evidence" value="ECO:0007669"/>
    <property type="project" value="UniProtKB-SubCell"/>
</dbReference>
<feature type="domain" description="GPI inositol-deacylase PGAP1-like alpha/beta" evidence="11">
    <location>
        <begin position="37"/>
        <end position="262"/>
    </location>
</feature>
<dbReference type="EMBL" id="CP144060">
    <property type="protein sequence ID" value="WWD21068.1"/>
    <property type="molecule type" value="Genomic_DNA"/>
</dbReference>
<keyword evidence="8" id="KW-1133">Transmembrane helix</keyword>
<evidence type="ECO:0000256" key="3">
    <source>
        <dbReference type="ARBA" id="ARBA00022448"/>
    </source>
</evidence>
<comment type="similarity">
    <text evidence="2 10">Belongs to the GPI inositol-deacylase family.</text>
</comment>
<keyword evidence="5 10" id="KW-0378">Hydrolase</keyword>
<gene>
    <name evidence="12" type="ORF">CI109_105549</name>
</gene>
<evidence type="ECO:0000256" key="5">
    <source>
        <dbReference type="ARBA" id="ARBA00022801"/>
    </source>
</evidence>
<proteinExistence type="inferred from homology"/>
<reference evidence="12" key="2">
    <citation type="submission" date="2024-01" db="EMBL/GenBank/DDBJ databases">
        <title>Comparative genomics of Cryptococcus and Kwoniella reveals pathogenesis evolution and contrasting modes of karyotype evolution via chromosome fusion or intercentromeric recombination.</title>
        <authorList>
            <person name="Coelho M.A."/>
            <person name="David-Palma M."/>
            <person name="Shea T."/>
            <person name="Bowers K."/>
            <person name="McGinley-Smith S."/>
            <person name="Mohammad A.W."/>
            <person name="Gnirke A."/>
            <person name="Yurkov A.M."/>
            <person name="Nowrousian M."/>
            <person name="Sun S."/>
            <person name="Cuomo C.A."/>
            <person name="Heitman J."/>
        </authorList>
    </citation>
    <scope>NUCLEOTIDE SEQUENCE</scope>
    <source>
        <strain evidence="12">CBS 12478</strain>
    </source>
</reference>
<evidence type="ECO:0000256" key="6">
    <source>
        <dbReference type="ARBA" id="ARBA00022824"/>
    </source>
</evidence>
<evidence type="ECO:0000256" key="2">
    <source>
        <dbReference type="ARBA" id="ARBA00006931"/>
    </source>
</evidence>
<dbReference type="Pfam" id="PF07819">
    <property type="entry name" value="PGAP1"/>
    <property type="match status" value="1"/>
</dbReference>
<keyword evidence="3 10" id="KW-0813">Transport</keyword>
<dbReference type="SUPFAM" id="SSF53474">
    <property type="entry name" value="alpha/beta-Hydrolases"/>
    <property type="match status" value="1"/>
</dbReference>
<dbReference type="KEGG" id="ksn:43587567"/>
<dbReference type="EC" id="3.1.-.-" evidence="10"/>
<keyword evidence="6 10" id="KW-0256">Endoplasmic reticulum</keyword>
<keyword evidence="7 10" id="KW-0653">Protein transport</keyword>
<evidence type="ECO:0000259" key="11">
    <source>
        <dbReference type="Pfam" id="PF07819"/>
    </source>
</evidence>
<dbReference type="PANTHER" id="PTHR15495:SF7">
    <property type="entry name" value="GPI INOSITOL-DEACYLASE"/>
    <property type="match status" value="1"/>
</dbReference>
<evidence type="ECO:0000256" key="7">
    <source>
        <dbReference type="ARBA" id="ARBA00022927"/>
    </source>
</evidence>
<dbReference type="GO" id="GO:0006505">
    <property type="term" value="P:GPI anchor metabolic process"/>
    <property type="evidence" value="ECO:0007669"/>
    <property type="project" value="TreeGrafter"/>
</dbReference>
<organism evidence="12 13">
    <name type="scientific">Kwoniella shandongensis</name>
    <dbReference type="NCBI Taxonomy" id="1734106"/>
    <lineage>
        <taxon>Eukaryota</taxon>
        <taxon>Fungi</taxon>
        <taxon>Dikarya</taxon>
        <taxon>Basidiomycota</taxon>
        <taxon>Agaricomycotina</taxon>
        <taxon>Tremellomycetes</taxon>
        <taxon>Tremellales</taxon>
        <taxon>Cryptococcaceae</taxon>
        <taxon>Kwoniella</taxon>
    </lineage>
</organism>
<dbReference type="InterPro" id="IPR039529">
    <property type="entry name" value="PGAP1/BST1"/>
</dbReference>
<dbReference type="InterPro" id="IPR029058">
    <property type="entry name" value="AB_hydrolase_fold"/>
</dbReference>
<evidence type="ECO:0000256" key="1">
    <source>
        <dbReference type="ARBA" id="ARBA00004477"/>
    </source>
</evidence>
<keyword evidence="4" id="KW-0812">Transmembrane</keyword>
<accession>A0AAJ8MZ43</accession>
<dbReference type="GO" id="GO:0050185">
    <property type="term" value="F:phosphatidylinositol deacylase activity"/>
    <property type="evidence" value="ECO:0007669"/>
    <property type="project" value="TreeGrafter"/>
</dbReference>
<keyword evidence="9 10" id="KW-0472">Membrane</keyword>
<evidence type="ECO:0000313" key="13">
    <source>
        <dbReference type="Proteomes" id="UP000322225"/>
    </source>
</evidence>
<comment type="function">
    <text evidence="10">Involved in inositol deacylation of GPI-anchored proteins which plays important roles in the quality control and ER-associated degradation of GPI-anchored proteins.</text>
</comment>
<protein>
    <recommendedName>
        <fullName evidence="10">GPI inositol-deacylase</fullName>
        <ecNumber evidence="10">3.1.-.-</ecNumber>
    </recommendedName>
</protein>
<evidence type="ECO:0000256" key="4">
    <source>
        <dbReference type="ARBA" id="ARBA00022692"/>
    </source>
</evidence>
<evidence type="ECO:0000256" key="10">
    <source>
        <dbReference type="RuleBase" id="RU365011"/>
    </source>
</evidence>
<dbReference type="Proteomes" id="UP000322225">
    <property type="component" value="Chromosome 10"/>
</dbReference>
<dbReference type="GO" id="GO:0006888">
    <property type="term" value="P:endoplasmic reticulum to Golgi vesicle-mediated transport"/>
    <property type="evidence" value="ECO:0007669"/>
    <property type="project" value="TreeGrafter"/>
</dbReference>
<name>A0AAJ8MZ43_9TREE</name>
<evidence type="ECO:0000256" key="8">
    <source>
        <dbReference type="ARBA" id="ARBA00022989"/>
    </source>
</evidence>
<sequence>MSWMMPSYRLMDWPHKPSKRYDLYLYREQGWDIGDTVSGHPVIFIPGNAGSYQQVRSIASSASHQFHGEPGGQEEDMVDAKKLDFFTVDLNEEFSAFDARTLREQAKFIQACITRVIQEYDHLDTSDRPQQVTLLAHSMGGIVARLAIDYSTTNLVDVVFTMSTPHLLPPLTLEYGMDDIYRTINVPPKSSNHPLLFSLCGGISDEQVVSDSCALSANVVKPGDGFAAFTTGVPGVWTGVDHQAMVWCHQIRWRVARILLDMTKSDDRGTKLLVAERWLLDNHAYSPKHHDLGYQRTLPLSNPNMTLIGQPGSAVDMRIRQCTQKGECVELSASRRVLPRPTNHEAPFPLPGEGIKPDEAMFAIDIATTKSSDTLSIETGASDWLTIGESKTYVVGRHANDAFVSHVTLDFPKFQTGSLRVQKVAAKVGDCKGSRPMLRYDTRSTDQLRATTHESRFHPINSDTIYLHAHSAAAPFLPDGSSSRGLRLEIYQTSDCVVNQIEVSTDITKILAKAVSRYRMTVIAWPVGWAAIVILWQMTTFRASGGFNFA</sequence>
<dbReference type="InterPro" id="IPR012908">
    <property type="entry name" value="PGAP1-ab_dom-like"/>
</dbReference>